<sequence length="178" mass="20554">MLNIEWSEPRKTTLKKRFTLYTDICELAAWRYFVFVVVIFCMELAAGIMGYLYRGKIDDILQDELLIGLRDQKRRTAWNNVQNTYECCGVHNYTNWHNVYSKVNPSEIPDSCCGFENCGTSGGIASWRDGCYEKAVLWLKDNFVLIGVVGVVIGLLQIILMIVAMVLIFMIRRSKQYI</sequence>
<evidence type="ECO:0000313" key="8">
    <source>
        <dbReference type="Proteomes" id="UP001217089"/>
    </source>
</evidence>
<dbReference type="Pfam" id="PF00335">
    <property type="entry name" value="Tetraspanin"/>
    <property type="match status" value="1"/>
</dbReference>
<dbReference type="EMBL" id="JARBDR010000921">
    <property type="protein sequence ID" value="KAJ8299180.1"/>
    <property type="molecule type" value="Genomic_DNA"/>
</dbReference>
<dbReference type="Proteomes" id="UP001217089">
    <property type="component" value="Unassembled WGS sequence"/>
</dbReference>
<dbReference type="Gene3D" id="1.10.1450.10">
    <property type="entry name" value="Tetraspanin"/>
    <property type="match status" value="1"/>
</dbReference>
<reference evidence="7 8" key="1">
    <citation type="submission" date="2022-12" db="EMBL/GenBank/DDBJ databases">
        <title>Chromosome-level genome of Tegillarca granosa.</title>
        <authorList>
            <person name="Kim J."/>
        </authorList>
    </citation>
    <scope>NUCLEOTIDE SEQUENCE [LARGE SCALE GENOMIC DNA]</scope>
    <source>
        <strain evidence="7">Teg-2019</strain>
        <tissue evidence="7">Adductor muscle</tissue>
    </source>
</reference>
<dbReference type="PANTHER" id="PTHR19282:SF544">
    <property type="entry name" value="TETRASPANIN"/>
    <property type="match status" value="1"/>
</dbReference>
<gene>
    <name evidence="7" type="ORF">KUTeg_023240</name>
</gene>
<evidence type="ECO:0000256" key="4">
    <source>
        <dbReference type="ARBA" id="ARBA00022989"/>
    </source>
</evidence>
<keyword evidence="4 6" id="KW-1133">Transmembrane helix</keyword>
<name>A0ABQ9E226_TEGGR</name>
<comment type="similarity">
    <text evidence="2 6">Belongs to the tetraspanin (TM4SF) family.</text>
</comment>
<keyword evidence="3 6" id="KW-0812">Transmembrane</keyword>
<keyword evidence="8" id="KW-1185">Reference proteome</keyword>
<evidence type="ECO:0000256" key="2">
    <source>
        <dbReference type="ARBA" id="ARBA00006840"/>
    </source>
</evidence>
<proteinExistence type="inferred from homology"/>
<accession>A0ABQ9E226</accession>
<evidence type="ECO:0000256" key="6">
    <source>
        <dbReference type="RuleBase" id="RU361218"/>
    </source>
</evidence>
<feature type="transmembrane region" description="Helical" evidence="6">
    <location>
        <begin position="143"/>
        <end position="171"/>
    </location>
</feature>
<evidence type="ECO:0000313" key="7">
    <source>
        <dbReference type="EMBL" id="KAJ8299180.1"/>
    </source>
</evidence>
<dbReference type="InterPro" id="IPR018499">
    <property type="entry name" value="Tetraspanin/Peripherin"/>
</dbReference>
<dbReference type="SUPFAM" id="SSF48652">
    <property type="entry name" value="Tetraspanin"/>
    <property type="match status" value="1"/>
</dbReference>
<comment type="caution">
    <text evidence="6">Lacks conserved residue(s) required for the propagation of feature annotation.</text>
</comment>
<evidence type="ECO:0000256" key="1">
    <source>
        <dbReference type="ARBA" id="ARBA00004141"/>
    </source>
</evidence>
<dbReference type="PANTHER" id="PTHR19282">
    <property type="entry name" value="TETRASPANIN"/>
    <property type="match status" value="1"/>
</dbReference>
<keyword evidence="5 6" id="KW-0472">Membrane</keyword>
<organism evidence="7 8">
    <name type="scientific">Tegillarca granosa</name>
    <name type="common">Malaysian cockle</name>
    <name type="synonym">Anadara granosa</name>
    <dbReference type="NCBI Taxonomy" id="220873"/>
    <lineage>
        <taxon>Eukaryota</taxon>
        <taxon>Metazoa</taxon>
        <taxon>Spiralia</taxon>
        <taxon>Lophotrochozoa</taxon>
        <taxon>Mollusca</taxon>
        <taxon>Bivalvia</taxon>
        <taxon>Autobranchia</taxon>
        <taxon>Pteriomorphia</taxon>
        <taxon>Arcoida</taxon>
        <taxon>Arcoidea</taxon>
        <taxon>Arcidae</taxon>
        <taxon>Tegillarca</taxon>
    </lineage>
</organism>
<comment type="caution">
    <text evidence="7">The sequence shown here is derived from an EMBL/GenBank/DDBJ whole genome shotgun (WGS) entry which is preliminary data.</text>
</comment>
<protein>
    <recommendedName>
        <fullName evidence="6">Tetraspanin</fullName>
    </recommendedName>
</protein>
<dbReference type="PIRSF" id="PIRSF002419">
    <property type="entry name" value="Tetraspanin"/>
    <property type="match status" value="1"/>
</dbReference>
<evidence type="ECO:0000256" key="3">
    <source>
        <dbReference type="ARBA" id="ARBA00022692"/>
    </source>
</evidence>
<evidence type="ECO:0000256" key="5">
    <source>
        <dbReference type="ARBA" id="ARBA00023136"/>
    </source>
</evidence>
<dbReference type="InterPro" id="IPR000301">
    <property type="entry name" value="Tetraspanin_animals"/>
</dbReference>
<feature type="transmembrane region" description="Helical" evidence="6">
    <location>
        <begin position="32"/>
        <end position="53"/>
    </location>
</feature>
<comment type="subcellular location">
    <subcellularLocation>
        <location evidence="1 6">Membrane</location>
        <topology evidence="1 6">Multi-pass membrane protein</topology>
    </subcellularLocation>
</comment>
<dbReference type="PRINTS" id="PR00259">
    <property type="entry name" value="TMFOUR"/>
</dbReference>
<dbReference type="InterPro" id="IPR008952">
    <property type="entry name" value="Tetraspanin_EC2_sf"/>
</dbReference>